<evidence type="ECO:0000313" key="2">
    <source>
        <dbReference type="Proteomes" id="UP000327294"/>
    </source>
</evidence>
<organism evidence="1 2">
    <name type="scientific">Streptomyces phaeolivaceus</name>
    <dbReference type="NCBI Taxonomy" id="2653200"/>
    <lineage>
        <taxon>Bacteria</taxon>
        <taxon>Bacillati</taxon>
        <taxon>Actinomycetota</taxon>
        <taxon>Actinomycetes</taxon>
        <taxon>Kitasatosporales</taxon>
        <taxon>Streptomycetaceae</taxon>
        <taxon>Streptomyces</taxon>
    </lineage>
</organism>
<name>A0A5P8K7Z8_9ACTN</name>
<dbReference type="SUPFAM" id="SSF55729">
    <property type="entry name" value="Acyl-CoA N-acyltransferases (Nat)"/>
    <property type="match status" value="1"/>
</dbReference>
<protein>
    <recommendedName>
        <fullName evidence="3">GNAT family N-acetyltransferase</fullName>
    </recommendedName>
</protein>
<proteinExistence type="predicted"/>
<dbReference type="RefSeq" id="WP_152170367.1">
    <property type="nucleotide sequence ID" value="NZ_CP045096.1"/>
</dbReference>
<dbReference type="AlphaFoldDB" id="A0A5P8K7Z8"/>
<evidence type="ECO:0000313" key="1">
    <source>
        <dbReference type="EMBL" id="QFQ98928.1"/>
    </source>
</evidence>
<evidence type="ECO:0008006" key="3">
    <source>
        <dbReference type="Google" id="ProtNLM"/>
    </source>
</evidence>
<accession>A0A5P8K7Z8</accession>
<dbReference type="Proteomes" id="UP000327294">
    <property type="component" value="Chromosome"/>
</dbReference>
<sequence length="79" mass="9352">MTFKLCENMLREKWRKRGISQVMHGELVGRRTEARAELLVRRERPGLRAMYEGWGYEQVGEKLPFPDSPLYDVMVLALR</sequence>
<gene>
    <name evidence="1" type="ORF">F9278_25355</name>
</gene>
<dbReference type="KEGG" id="sphv:F9278_25355"/>
<reference evidence="1 2" key="1">
    <citation type="submission" date="2019-10" db="EMBL/GenBank/DDBJ databases">
        <title>Streptomyces sp. strain GY16 isolated from leaves of Broussonetia papyrifera.</title>
        <authorList>
            <person name="Mo P."/>
        </authorList>
    </citation>
    <scope>NUCLEOTIDE SEQUENCE [LARGE SCALE GENOMIC DNA]</scope>
    <source>
        <strain evidence="1 2">GY16</strain>
    </source>
</reference>
<dbReference type="InterPro" id="IPR016181">
    <property type="entry name" value="Acyl_CoA_acyltransferase"/>
</dbReference>
<dbReference type="EMBL" id="CP045096">
    <property type="protein sequence ID" value="QFQ98928.1"/>
    <property type="molecule type" value="Genomic_DNA"/>
</dbReference>
<keyword evidence="2" id="KW-1185">Reference proteome</keyword>